<dbReference type="PANTHER" id="PTHR47843">
    <property type="entry name" value="BTB DOMAIN-CONTAINING PROTEIN-RELATED"/>
    <property type="match status" value="1"/>
</dbReference>
<dbReference type="AlphaFoldDB" id="A0A9W9XY41"/>
<dbReference type="Proteomes" id="UP001149954">
    <property type="component" value="Unassembled WGS sequence"/>
</dbReference>
<dbReference type="SUPFAM" id="SSF54695">
    <property type="entry name" value="POZ domain"/>
    <property type="match status" value="1"/>
</dbReference>
<accession>A0A9W9XY41</accession>
<evidence type="ECO:0000259" key="1">
    <source>
        <dbReference type="PROSITE" id="PS50097"/>
    </source>
</evidence>
<dbReference type="Gene3D" id="3.30.710.10">
    <property type="entry name" value="Potassium Channel Kv1.1, Chain A"/>
    <property type="match status" value="1"/>
</dbReference>
<dbReference type="InterPro" id="IPR000210">
    <property type="entry name" value="BTB/POZ_dom"/>
</dbReference>
<comment type="caution">
    <text evidence="2">The sequence shown here is derived from an EMBL/GenBank/DDBJ whole genome shotgun (WGS) entry which is preliminary data.</text>
</comment>
<evidence type="ECO:0000313" key="3">
    <source>
        <dbReference type="Proteomes" id="UP001149954"/>
    </source>
</evidence>
<protein>
    <recommendedName>
        <fullName evidence="1">BTB domain-containing protein</fullName>
    </recommendedName>
</protein>
<name>A0A9W9XY41_9EURO</name>
<dbReference type="EMBL" id="JAPWDS010000002">
    <property type="protein sequence ID" value="KAJ5512379.1"/>
    <property type="molecule type" value="Genomic_DNA"/>
</dbReference>
<dbReference type="PROSITE" id="PS50097">
    <property type="entry name" value="BTB"/>
    <property type="match status" value="1"/>
</dbReference>
<dbReference type="InterPro" id="IPR011333">
    <property type="entry name" value="SKP1/BTB/POZ_sf"/>
</dbReference>
<sequence length="233" mass="26628">MAQSAVRSPKDDLQRLRGPTVKIMVGASKKPFHVHESIICTSSLFFKMAMSGPWKESEEHTIELPEDDPITFAVYSHWLYYAKIPVIVEDAANEKPSQVSAQEYNDLAKAYVLGDKLLDVKFQNYAIDAIIERRFTPDAKTGKCYLPNRQSINYTYDNTTESATIRKLFVDMYVGNMTPGWLSRELPKDFLFLLLRAVIEKTFVLSENIKASDYYVHSSTEEKGLKRKLEADP</sequence>
<organism evidence="2 3">
    <name type="scientific">Penicillium fimorum</name>
    <dbReference type="NCBI Taxonomy" id="1882269"/>
    <lineage>
        <taxon>Eukaryota</taxon>
        <taxon>Fungi</taxon>
        <taxon>Dikarya</taxon>
        <taxon>Ascomycota</taxon>
        <taxon>Pezizomycotina</taxon>
        <taxon>Eurotiomycetes</taxon>
        <taxon>Eurotiomycetidae</taxon>
        <taxon>Eurotiales</taxon>
        <taxon>Aspergillaceae</taxon>
        <taxon>Penicillium</taxon>
    </lineage>
</organism>
<proteinExistence type="predicted"/>
<reference evidence="2" key="2">
    <citation type="journal article" date="2023" name="IMA Fungus">
        <title>Comparative genomic study of the Penicillium genus elucidates a diverse pangenome and 15 lateral gene transfer events.</title>
        <authorList>
            <person name="Petersen C."/>
            <person name="Sorensen T."/>
            <person name="Nielsen M.R."/>
            <person name="Sondergaard T.E."/>
            <person name="Sorensen J.L."/>
            <person name="Fitzpatrick D.A."/>
            <person name="Frisvad J.C."/>
            <person name="Nielsen K.L."/>
        </authorList>
    </citation>
    <scope>NUCLEOTIDE SEQUENCE</scope>
    <source>
        <strain evidence="2">IBT 29495</strain>
    </source>
</reference>
<dbReference type="CDD" id="cd18186">
    <property type="entry name" value="BTB_POZ_ZBTB_KLHL-like"/>
    <property type="match status" value="1"/>
</dbReference>
<feature type="domain" description="BTB" evidence="1">
    <location>
        <begin position="19"/>
        <end position="88"/>
    </location>
</feature>
<evidence type="ECO:0000313" key="2">
    <source>
        <dbReference type="EMBL" id="KAJ5512379.1"/>
    </source>
</evidence>
<keyword evidence="3" id="KW-1185">Reference proteome</keyword>
<dbReference type="OrthoDB" id="1022638at2759"/>
<dbReference type="Pfam" id="PF00651">
    <property type="entry name" value="BTB"/>
    <property type="match status" value="1"/>
</dbReference>
<dbReference type="PANTHER" id="PTHR47843:SF2">
    <property type="entry name" value="BTB DOMAIN-CONTAINING PROTEIN"/>
    <property type="match status" value="1"/>
</dbReference>
<reference evidence="2" key="1">
    <citation type="submission" date="2022-12" db="EMBL/GenBank/DDBJ databases">
        <authorList>
            <person name="Petersen C."/>
        </authorList>
    </citation>
    <scope>NUCLEOTIDE SEQUENCE</scope>
    <source>
        <strain evidence="2">IBT 29495</strain>
    </source>
</reference>
<gene>
    <name evidence="2" type="ORF">N7463_001931</name>
</gene>